<comment type="caution">
    <text evidence="3">The sequence shown here is derived from an EMBL/GenBank/DDBJ whole genome shotgun (WGS) entry which is preliminary data.</text>
</comment>
<organism evidence="3 4">
    <name type="scientific">Phytobacter ursingii</name>
    <dbReference type="NCBI Taxonomy" id="1972431"/>
    <lineage>
        <taxon>Bacteria</taxon>
        <taxon>Pseudomonadati</taxon>
        <taxon>Pseudomonadota</taxon>
        <taxon>Gammaproteobacteria</taxon>
        <taxon>Enterobacterales</taxon>
        <taxon>Enterobacteriaceae</taxon>
        <taxon>Phytobacter</taxon>
    </lineage>
</organism>
<dbReference type="InterPro" id="IPR043704">
    <property type="entry name" value="Tail_assembly_GT"/>
</dbReference>
<dbReference type="RefSeq" id="WP_317101622.1">
    <property type="nucleotide sequence ID" value="NZ_JAWJAC010000015.1"/>
</dbReference>
<gene>
    <name evidence="3" type="ORF">R0H02_21145</name>
</gene>
<feature type="domain" description="Tail assembly protein G" evidence="2">
    <location>
        <begin position="1"/>
        <end position="112"/>
    </location>
</feature>
<dbReference type="AlphaFoldDB" id="A0AB35RUB7"/>
<feature type="region of interest" description="Disordered" evidence="1">
    <location>
        <begin position="102"/>
        <end position="138"/>
    </location>
</feature>
<dbReference type="Proteomes" id="UP001286589">
    <property type="component" value="Unassembled WGS sequence"/>
</dbReference>
<keyword evidence="4" id="KW-1185">Reference proteome</keyword>
<dbReference type="NCBIfam" id="TIGR01674">
    <property type="entry name" value="phage_lambda_G"/>
    <property type="match status" value="1"/>
</dbReference>
<dbReference type="HAMAP" id="MF_04134">
    <property type="entry name" value="GT_LAMBD"/>
    <property type="match status" value="1"/>
</dbReference>
<sequence>MFLKTAEFTYNGHSLVLNELSALQRLSFLEFIATAEADAQKDEGDSETRRSAKMIGLAIRAGALLVAQSLWHNDPAGKTETELQTEVLSTWPAEAIAKAEHQVKKLSGMLPPETPTAADDPSSDNESSREEDATAAKP</sequence>
<evidence type="ECO:0000313" key="3">
    <source>
        <dbReference type="EMBL" id="MDV2864959.1"/>
    </source>
</evidence>
<evidence type="ECO:0000256" key="1">
    <source>
        <dbReference type="SAM" id="MobiDB-lite"/>
    </source>
</evidence>
<accession>A0AB35RUB7</accession>
<dbReference type="InterPro" id="IPR010027">
    <property type="entry name" value="Tail_assembly_G"/>
</dbReference>
<name>A0AB35RUB7_9ENTR</name>
<protein>
    <submittedName>
        <fullName evidence="3">Phage minor tail protein G</fullName>
    </submittedName>
</protein>
<evidence type="ECO:0000313" key="4">
    <source>
        <dbReference type="Proteomes" id="UP001286589"/>
    </source>
</evidence>
<evidence type="ECO:0000259" key="2">
    <source>
        <dbReference type="Pfam" id="PF06894"/>
    </source>
</evidence>
<proteinExistence type="inferred from homology"/>
<dbReference type="EMBL" id="JAWJAC010000015">
    <property type="protein sequence ID" value="MDV2864959.1"/>
    <property type="molecule type" value="Genomic_DNA"/>
</dbReference>
<feature type="compositionally biased region" description="Basic and acidic residues" evidence="1">
    <location>
        <begin position="126"/>
        <end position="138"/>
    </location>
</feature>
<reference evidence="3 4" key="1">
    <citation type="submission" date="2023-10" db="EMBL/GenBank/DDBJ databases">
        <title>Phytobacter spp. The emergence of a new genus of hospital-origin enterobacteria encoding carbapenemases in Argentina.</title>
        <authorList>
            <person name="Vay C."/>
            <person name="Almuzara M."/>
            <person name="Traglia G.M."/>
            <person name="Campos J."/>
        </authorList>
    </citation>
    <scope>NUCLEOTIDE SEQUENCE [LARGE SCALE GENOMIC DNA]</scope>
    <source>
        <strain evidence="3 4">CVMA36</strain>
    </source>
</reference>
<dbReference type="Pfam" id="PF06894">
    <property type="entry name" value="Phage_TAC_2"/>
    <property type="match status" value="1"/>
</dbReference>